<accession>A0A2T1N6T8</accession>
<dbReference type="Pfam" id="PF13585">
    <property type="entry name" value="CHU_C"/>
    <property type="match status" value="1"/>
</dbReference>
<name>A0A2T1N6T8_9FLAO</name>
<dbReference type="Proteomes" id="UP000238430">
    <property type="component" value="Unassembled WGS sequence"/>
</dbReference>
<evidence type="ECO:0000313" key="1">
    <source>
        <dbReference type="EMBL" id="PSG87291.1"/>
    </source>
</evidence>
<comment type="caution">
    <text evidence="1">The sequence shown here is derived from an EMBL/GenBank/DDBJ whole genome shotgun (WGS) entry which is preliminary data.</text>
</comment>
<dbReference type="AlphaFoldDB" id="A0A2T1N6T8"/>
<reference evidence="1 2" key="1">
    <citation type="submission" date="2018-03" db="EMBL/GenBank/DDBJ databases">
        <title>Mesoflavibacter sp. HG37 and Mesoflavibacter sp. HG96 sp.nov., two marine bacteria isolated from seawater of Western Pacific Ocean.</title>
        <authorList>
            <person name="Cheng H."/>
            <person name="Wu Y.-H."/>
            <person name="Guo L.-L."/>
            <person name="Xu X.-W."/>
        </authorList>
    </citation>
    <scope>NUCLEOTIDE SEQUENCE [LARGE SCALE GENOMIC DNA]</scope>
    <source>
        <strain evidence="1 2">KCTC 42117</strain>
    </source>
</reference>
<dbReference type="RefSeq" id="WP_106680944.1">
    <property type="nucleotide sequence ID" value="NZ_JACHWV010000002.1"/>
</dbReference>
<sequence>MQLKFTTDGGQIVFETSNYQNDWNGTSTNKKIILNKNGKLPIGTYFYFLNLPNENKKYSGWIYINY</sequence>
<protein>
    <recommendedName>
        <fullName evidence="3">Gliding motility-associated C-terminal domain-containing protein</fullName>
    </recommendedName>
</protein>
<gene>
    <name evidence="1" type="ORF">C7H61_13100</name>
</gene>
<organism evidence="1 2">
    <name type="scientific">Mesoflavibacter zeaxanthinifaciens subsp. sabulilitoris</name>
    <dbReference type="NCBI Taxonomy" id="1520893"/>
    <lineage>
        <taxon>Bacteria</taxon>
        <taxon>Pseudomonadati</taxon>
        <taxon>Bacteroidota</taxon>
        <taxon>Flavobacteriia</taxon>
        <taxon>Flavobacteriales</taxon>
        <taxon>Flavobacteriaceae</taxon>
        <taxon>Mesoflavibacter</taxon>
    </lineage>
</organism>
<dbReference type="EMBL" id="PXOT01000027">
    <property type="protein sequence ID" value="PSG87291.1"/>
    <property type="molecule type" value="Genomic_DNA"/>
</dbReference>
<evidence type="ECO:0000313" key="2">
    <source>
        <dbReference type="Proteomes" id="UP000238430"/>
    </source>
</evidence>
<keyword evidence="2" id="KW-1185">Reference proteome</keyword>
<proteinExistence type="predicted"/>
<evidence type="ECO:0008006" key="3">
    <source>
        <dbReference type="Google" id="ProtNLM"/>
    </source>
</evidence>